<evidence type="ECO:0000256" key="1">
    <source>
        <dbReference type="ARBA" id="ARBA00022741"/>
    </source>
</evidence>
<dbReference type="InterPro" id="IPR003593">
    <property type="entry name" value="AAA+_ATPase"/>
</dbReference>
<evidence type="ECO:0000313" key="4">
    <source>
        <dbReference type="EMBL" id="GAA0243377.1"/>
    </source>
</evidence>
<dbReference type="GO" id="GO:0005524">
    <property type="term" value="F:ATP binding"/>
    <property type="evidence" value="ECO:0007669"/>
    <property type="project" value="UniProtKB-KW"/>
</dbReference>
<proteinExistence type="predicted"/>
<evidence type="ECO:0000259" key="3">
    <source>
        <dbReference type="PROSITE" id="PS50893"/>
    </source>
</evidence>
<name>A0ABN0U9P3_9PSEU</name>
<dbReference type="SMART" id="SM00382">
    <property type="entry name" value="AAA"/>
    <property type="match status" value="1"/>
</dbReference>
<evidence type="ECO:0000313" key="5">
    <source>
        <dbReference type="Proteomes" id="UP001500416"/>
    </source>
</evidence>
<keyword evidence="1" id="KW-0547">Nucleotide-binding</keyword>
<keyword evidence="5" id="KW-1185">Reference proteome</keyword>
<dbReference type="Gene3D" id="3.40.50.300">
    <property type="entry name" value="P-loop containing nucleotide triphosphate hydrolases"/>
    <property type="match status" value="1"/>
</dbReference>
<accession>A0ABN0U9P3</accession>
<dbReference type="EMBL" id="BAAABU010000012">
    <property type="protein sequence ID" value="GAA0243377.1"/>
    <property type="molecule type" value="Genomic_DNA"/>
</dbReference>
<gene>
    <name evidence="4" type="ORF">GCM10010492_48260</name>
</gene>
<dbReference type="PROSITE" id="PS50893">
    <property type="entry name" value="ABC_TRANSPORTER_2"/>
    <property type="match status" value="1"/>
</dbReference>
<dbReference type="Proteomes" id="UP001500416">
    <property type="component" value="Unassembled WGS sequence"/>
</dbReference>
<reference evidence="4 5" key="1">
    <citation type="journal article" date="2019" name="Int. J. Syst. Evol. Microbiol.">
        <title>The Global Catalogue of Microorganisms (GCM) 10K type strain sequencing project: providing services to taxonomists for standard genome sequencing and annotation.</title>
        <authorList>
            <consortium name="The Broad Institute Genomics Platform"/>
            <consortium name="The Broad Institute Genome Sequencing Center for Infectious Disease"/>
            <person name="Wu L."/>
            <person name="Ma J."/>
        </authorList>
    </citation>
    <scope>NUCLEOTIDE SEQUENCE [LARGE SCALE GENOMIC DNA]</scope>
    <source>
        <strain evidence="4 5">JCM 3380</strain>
    </source>
</reference>
<dbReference type="InterPro" id="IPR003439">
    <property type="entry name" value="ABC_transporter-like_ATP-bd"/>
</dbReference>
<organism evidence="4 5">
    <name type="scientific">Saccharothrix mutabilis subsp. mutabilis</name>
    <dbReference type="NCBI Taxonomy" id="66855"/>
    <lineage>
        <taxon>Bacteria</taxon>
        <taxon>Bacillati</taxon>
        <taxon>Actinomycetota</taxon>
        <taxon>Actinomycetes</taxon>
        <taxon>Pseudonocardiales</taxon>
        <taxon>Pseudonocardiaceae</taxon>
        <taxon>Saccharothrix</taxon>
    </lineage>
</organism>
<dbReference type="SUPFAM" id="SSF52540">
    <property type="entry name" value="P-loop containing nucleoside triphosphate hydrolases"/>
    <property type="match status" value="1"/>
</dbReference>
<dbReference type="PANTHER" id="PTHR43038">
    <property type="entry name" value="ATP-BINDING CASSETTE, SUB-FAMILY H, MEMBER 1"/>
    <property type="match status" value="1"/>
</dbReference>
<dbReference type="CDD" id="cd03230">
    <property type="entry name" value="ABC_DR_subfamily_A"/>
    <property type="match status" value="1"/>
</dbReference>
<dbReference type="PANTHER" id="PTHR43038:SF3">
    <property type="entry name" value="ABC TRANSPORTER G FAMILY MEMBER 20 ISOFORM X1"/>
    <property type="match status" value="1"/>
</dbReference>
<protein>
    <submittedName>
        <fullName evidence="4">ABC transporter ATP-binding protein</fullName>
    </submittedName>
</protein>
<sequence length="243" mass="25598">MTIQRMANSVAVSVDGLRVVRGGREVVRGVAFEVPAGTVVGLLGPSGCGKTTVLRAVVGVQVVAGGSVTVLGHPAGSAALRDRIGYSTQSPSVYADLTVRENLRYFASILKAPAADVDRVVDEVGLKGQVDQLVATLSGGERGRASLAVALLGRPELIVLDEPTVDLDPVLREELWTLFHDLADRGAALLVSSHVMDEAARCDRLLLMRDGGLLADDTPARLRERTGARDLEQAFLALVRGTA</sequence>
<comment type="caution">
    <text evidence="4">The sequence shown here is derived from an EMBL/GenBank/DDBJ whole genome shotgun (WGS) entry which is preliminary data.</text>
</comment>
<feature type="domain" description="ABC transporter" evidence="3">
    <location>
        <begin position="12"/>
        <end position="235"/>
    </location>
</feature>
<dbReference type="Pfam" id="PF00005">
    <property type="entry name" value="ABC_tran"/>
    <property type="match status" value="1"/>
</dbReference>
<keyword evidence="2 4" id="KW-0067">ATP-binding</keyword>
<dbReference type="InterPro" id="IPR027417">
    <property type="entry name" value="P-loop_NTPase"/>
</dbReference>
<evidence type="ECO:0000256" key="2">
    <source>
        <dbReference type="ARBA" id="ARBA00022840"/>
    </source>
</evidence>